<evidence type="ECO:0000256" key="3">
    <source>
        <dbReference type="ARBA" id="ARBA00048679"/>
    </source>
</evidence>
<dbReference type="GO" id="GO:0004674">
    <property type="term" value="F:protein serine/threonine kinase activity"/>
    <property type="evidence" value="ECO:0007669"/>
    <property type="project" value="UniProtKB-EC"/>
</dbReference>
<evidence type="ECO:0000256" key="2">
    <source>
        <dbReference type="ARBA" id="ARBA00047899"/>
    </source>
</evidence>
<dbReference type="AlphaFoldDB" id="A0AAD9YRT5"/>
<dbReference type="PANTHER" id="PTHR21310:SF39">
    <property type="entry name" value="AMINOGLYCOSIDE PHOSPHOTRANSFERASE DOMAIN-CONTAINING PROTEIN"/>
    <property type="match status" value="1"/>
</dbReference>
<organism evidence="6 7">
    <name type="scientific">Colletotrichum kahawae</name>
    <name type="common">Coffee berry disease fungus</name>
    <dbReference type="NCBI Taxonomy" id="34407"/>
    <lineage>
        <taxon>Eukaryota</taxon>
        <taxon>Fungi</taxon>
        <taxon>Dikarya</taxon>
        <taxon>Ascomycota</taxon>
        <taxon>Pezizomycotina</taxon>
        <taxon>Sordariomycetes</taxon>
        <taxon>Hypocreomycetidae</taxon>
        <taxon>Glomerellales</taxon>
        <taxon>Glomerellaceae</taxon>
        <taxon>Colletotrichum</taxon>
        <taxon>Colletotrichum gloeosporioides species complex</taxon>
    </lineage>
</organism>
<name>A0AAD9YRT5_COLKA</name>
<dbReference type="SUPFAM" id="SSF56112">
    <property type="entry name" value="Protein kinase-like (PK-like)"/>
    <property type="match status" value="1"/>
</dbReference>
<feature type="domain" description="Aminoglycoside phosphotransferase" evidence="5">
    <location>
        <begin position="76"/>
        <end position="290"/>
    </location>
</feature>
<feature type="region of interest" description="Disordered" evidence="4">
    <location>
        <begin position="1"/>
        <end position="20"/>
    </location>
</feature>
<comment type="catalytic activity">
    <reaction evidence="2">
        <text>L-threonyl-[protein] + ATP = O-phospho-L-threonyl-[protein] + ADP + H(+)</text>
        <dbReference type="Rhea" id="RHEA:46608"/>
        <dbReference type="Rhea" id="RHEA-COMP:11060"/>
        <dbReference type="Rhea" id="RHEA-COMP:11605"/>
        <dbReference type="ChEBI" id="CHEBI:15378"/>
        <dbReference type="ChEBI" id="CHEBI:30013"/>
        <dbReference type="ChEBI" id="CHEBI:30616"/>
        <dbReference type="ChEBI" id="CHEBI:61977"/>
        <dbReference type="ChEBI" id="CHEBI:456216"/>
        <dbReference type="EC" id="2.7.11.1"/>
    </reaction>
</comment>
<dbReference type="InterPro" id="IPR002575">
    <property type="entry name" value="Aminoglycoside_PTrfase"/>
</dbReference>
<dbReference type="PANTHER" id="PTHR21310">
    <property type="entry name" value="AMINOGLYCOSIDE PHOSPHOTRANSFERASE-RELATED-RELATED"/>
    <property type="match status" value="1"/>
</dbReference>
<dbReference type="InterPro" id="IPR011009">
    <property type="entry name" value="Kinase-like_dom_sf"/>
</dbReference>
<gene>
    <name evidence="6" type="ORF">CKAH01_13128</name>
</gene>
<evidence type="ECO:0000313" key="6">
    <source>
        <dbReference type="EMBL" id="KAK2774682.1"/>
    </source>
</evidence>
<reference evidence="6" key="1">
    <citation type="submission" date="2023-02" db="EMBL/GenBank/DDBJ databases">
        <title>Colletotrichum kahawae CIFC_Que2 genome sequencing and assembly.</title>
        <authorList>
            <person name="Baroncelli R."/>
        </authorList>
    </citation>
    <scope>NUCLEOTIDE SEQUENCE</scope>
    <source>
        <strain evidence="6">CIFC_Que2</strain>
    </source>
</reference>
<proteinExistence type="predicted"/>
<dbReference type="Gene3D" id="3.90.1200.10">
    <property type="match status" value="1"/>
</dbReference>
<accession>A0AAD9YRT5</accession>
<dbReference type="InterPro" id="IPR008266">
    <property type="entry name" value="Tyr_kinase_AS"/>
</dbReference>
<dbReference type="Pfam" id="PF01636">
    <property type="entry name" value="APH"/>
    <property type="match status" value="1"/>
</dbReference>
<keyword evidence="7" id="KW-1185">Reference proteome</keyword>
<dbReference type="EC" id="2.7.11.1" evidence="1"/>
<protein>
    <recommendedName>
        <fullName evidence="1">non-specific serine/threonine protein kinase</fullName>
        <ecNumber evidence="1">2.7.11.1</ecNumber>
    </recommendedName>
</protein>
<sequence>MLPNSRPSTPPHNPNYGARMSPESIRSIMHQTLQGLERVDIDPLPSLRSFNNRIYFLKGFCCQFNTQQDDAVLECQDYVLKINGRGFGADKIQNEVSCLRLLETYCPRIPVPRAVAWSQDGSTAEVISKDRAVTKSLNLKTTDGTLGGWILMTRVSGEPVDLLNISSDTKASLATQLADVVATWRQSLPPQIHVGNLRFLEGDCKNSRPDITLPGLSGSTTDKLVIRDLVSPIRNFIQHTLPSMAALHRGPDVFVFTHYDLSPRNVLVSGTPPQITGIVDFEFSGFFPPLDEFLNDNVGNNGDWPKDMYEVYLKQLEDDAVPTPLKSISQGHWEQALFLEKLLESIAPWWLLDHCRGEESNQELNKARAQVLEYLERLPFRR</sequence>
<dbReference type="EMBL" id="VYYT01000044">
    <property type="protein sequence ID" value="KAK2774682.1"/>
    <property type="molecule type" value="Genomic_DNA"/>
</dbReference>
<evidence type="ECO:0000259" key="5">
    <source>
        <dbReference type="Pfam" id="PF01636"/>
    </source>
</evidence>
<evidence type="ECO:0000256" key="1">
    <source>
        <dbReference type="ARBA" id="ARBA00012513"/>
    </source>
</evidence>
<dbReference type="InterPro" id="IPR051678">
    <property type="entry name" value="AGP_Transferase"/>
</dbReference>
<dbReference type="PROSITE" id="PS00109">
    <property type="entry name" value="PROTEIN_KINASE_TYR"/>
    <property type="match status" value="1"/>
</dbReference>
<evidence type="ECO:0000313" key="7">
    <source>
        <dbReference type="Proteomes" id="UP001281614"/>
    </source>
</evidence>
<comment type="catalytic activity">
    <reaction evidence="3">
        <text>L-seryl-[protein] + ATP = O-phospho-L-seryl-[protein] + ADP + H(+)</text>
        <dbReference type="Rhea" id="RHEA:17989"/>
        <dbReference type="Rhea" id="RHEA-COMP:9863"/>
        <dbReference type="Rhea" id="RHEA-COMP:11604"/>
        <dbReference type="ChEBI" id="CHEBI:15378"/>
        <dbReference type="ChEBI" id="CHEBI:29999"/>
        <dbReference type="ChEBI" id="CHEBI:30616"/>
        <dbReference type="ChEBI" id="CHEBI:83421"/>
        <dbReference type="ChEBI" id="CHEBI:456216"/>
        <dbReference type="EC" id="2.7.11.1"/>
    </reaction>
</comment>
<comment type="caution">
    <text evidence="6">The sequence shown here is derived from an EMBL/GenBank/DDBJ whole genome shotgun (WGS) entry which is preliminary data.</text>
</comment>
<dbReference type="Proteomes" id="UP001281614">
    <property type="component" value="Unassembled WGS sequence"/>
</dbReference>
<evidence type="ECO:0000256" key="4">
    <source>
        <dbReference type="SAM" id="MobiDB-lite"/>
    </source>
</evidence>